<dbReference type="EMBL" id="JACEEZ010019013">
    <property type="protein sequence ID" value="KAG0716244.1"/>
    <property type="molecule type" value="Genomic_DNA"/>
</dbReference>
<proteinExistence type="predicted"/>
<organism evidence="2 3">
    <name type="scientific">Chionoecetes opilio</name>
    <name type="common">Atlantic snow crab</name>
    <name type="synonym">Cancer opilio</name>
    <dbReference type="NCBI Taxonomy" id="41210"/>
    <lineage>
        <taxon>Eukaryota</taxon>
        <taxon>Metazoa</taxon>
        <taxon>Ecdysozoa</taxon>
        <taxon>Arthropoda</taxon>
        <taxon>Crustacea</taxon>
        <taxon>Multicrustacea</taxon>
        <taxon>Malacostraca</taxon>
        <taxon>Eumalacostraca</taxon>
        <taxon>Eucarida</taxon>
        <taxon>Decapoda</taxon>
        <taxon>Pleocyemata</taxon>
        <taxon>Brachyura</taxon>
        <taxon>Eubrachyura</taxon>
        <taxon>Majoidea</taxon>
        <taxon>Majidae</taxon>
        <taxon>Chionoecetes</taxon>
    </lineage>
</organism>
<dbReference type="Proteomes" id="UP000770661">
    <property type="component" value="Unassembled WGS sequence"/>
</dbReference>
<feature type="compositionally biased region" description="Basic and acidic residues" evidence="1">
    <location>
        <begin position="303"/>
        <end position="313"/>
    </location>
</feature>
<feature type="compositionally biased region" description="Low complexity" evidence="1">
    <location>
        <begin position="128"/>
        <end position="137"/>
    </location>
</feature>
<dbReference type="AlphaFoldDB" id="A0A8J4Y4R2"/>
<evidence type="ECO:0000313" key="2">
    <source>
        <dbReference type="EMBL" id="KAG0716244.1"/>
    </source>
</evidence>
<sequence length="430" mass="46165">MTPGPHSYWAVAYGLGPGSRESPVPTLGGKTGMRTTSKKSAAHLGGTHKPPPWTVPPPEIAPHLYLHTGMGTTPPLGAQVSYLRPAPPHPQWPTQNTPHCLRGPRGATMGMSPRSSRHGPQRGCFSQAAAGSASGPQRQRRRGQAVGQRRGYRASPPPGRRGAIGLPKRETPYHGSPTNALRSAAVTWPQMRRGEKKSTLFVMSPNCGEKGPSGRVPVPQTRGRPDTKPRRHGGGLRGLHQPEGGCVVHDPPGALGCLGVVTRAPPVWARGPPHGSLGLSPKTLPAPTSNTVTSPGADQRPGQQDKKRDRPEKWFLGHFGPRVCCNRRRTRDEWASHLFTCGPTFNPTQFMPHPSKTIRRQLGGRAGGLPRACFPGGETTGGALAWVLVPKKDGRPRRSGLQRLNRVPPEPPTPAAPLTCYQRAEHTSRL</sequence>
<gene>
    <name evidence="2" type="ORF">GWK47_010191</name>
</gene>
<protein>
    <submittedName>
        <fullName evidence="2">Uncharacterized protein</fullName>
    </submittedName>
</protein>
<keyword evidence="3" id="KW-1185">Reference proteome</keyword>
<feature type="region of interest" description="Disordered" evidence="1">
    <location>
        <begin position="15"/>
        <end position="56"/>
    </location>
</feature>
<comment type="caution">
    <text evidence="2">The sequence shown here is derived from an EMBL/GenBank/DDBJ whole genome shotgun (WGS) entry which is preliminary data.</text>
</comment>
<feature type="region of interest" description="Disordered" evidence="1">
    <location>
        <begin position="76"/>
        <end position="179"/>
    </location>
</feature>
<reference evidence="2" key="1">
    <citation type="submission" date="2020-07" db="EMBL/GenBank/DDBJ databases">
        <title>The High-quality genome of the commercially important snow crab, Chionoecetes opilio.</title>
        <authorList>
            <person name="Jeong J.-H."/>
            <person name="Ryu S."/>
        </authorList>
    </citation>
    <scope>NUCLEOTIDE SEQUENCE</scope>
    <source>
        <strain evidence="2">MADBK_172401_WGS</strain>
        <tissue evidence="2">Digestive gland</tissue>
    </source>
</reference>
<accession>A0A8J4Y4R2</accession>
<evidence type="ECO:0000313" key="3">
    <source>
        <dbReference type="Proteomes" id="UP000770661"/>
    </source>
</evidence>
<feature type="region of interest" description="Disordered" evidence="1">
    <location>
        <begin position="272"/>
        <end position="313"/>
    </location>
</feature>
<feature type="region of interest" description="Disordered" evidence="1">
    <location>
        <begin position="393"/>
        <end position="430"/>
    </location>
</feature>
<evidence type="ECO:0000256" key="1">
    <source>
        <dbReference type="SAM" id="MobiDB-lite"/>
    </source>
</evidence>
<feature type="region of interest" description="Disordered" evidence="1">
    <location>
        <begin position="202"/>
        <end position="243"/>
    </location>
</feature>
<feature type="compositionally biased region" description="Polar residues" evidence="1">
    <location>
        <begin position="286"/>
        <end position="296"/>
    </location>
</feature>
<name>A0A8J4Y4R2_CHIOP</name>